<protein>
    <submittedName>
        <fullName evidence="1">Uncharacterized protein</fullName>
    </submittedName>
</protein>
<name>A0A317V6G5_9EURO</name>
<evidence type="ECO:0000313" key="1">
    <source>
        <dbReference type="EMBL" id="PWY69625.1"/>
    </source>
</evidence>
<organism evidence="1 2">
    <name type="scientific">Aspergillus sclerotioniger CBS 115572</name>
    <dbReference type="NCBI Taxonomy" id="1450535"/>
    <lineage>
        <taxon>Eukaryota</taxon>
        <taxon>Fungi</taxon>
        <taxon>Dikarya</taxon>
        <taxon>Ascomycota</taxon>
        <taxon>Pezizomycotina</taxon>
        <taxon>Eurotiomycetes</taxon>
        <taxon>Eurotiomycetidae</taxon>
        <taxon>Eurotiales</taxon>
        <taxon>Aspergillaceae</taxon>
        <taxon>Aspergillus</taxon>
        <taxon>Aspergillus subgen. Circumdati</taxon>
    </lineage>
</organism>
<dbReference type="Proteomes" id="UP000246702">
    <property type="component" value="Unassembled WGS sequence"/>
</dbReference>
<comment type="caution">
    <text evidence="1">The sequence shown here is derived from an EMBL/GenBank/DDBJ whole genome shotgun (WGS) entry which is preliminary data.</text>
</comment>
<gene>
    <name evidence="1" type="ORF">BO94DRAFT_590409</name>
</gene>
<dbReference type="GeneID" id="37118167"/>
<keyword evidence="2" id="KW-1185">Reference proteome</keyword>
<sequence length="187" mass="20527">MSQQQSLLVSYKREYPTRVIIVPMNAVQSADLNQMVAIGTRDLGGCSTVVIASKTGAILAHLPPRPSMDLSDPFTGDSNVRRLMTQVVDLYHAHRDKYFATITDTVIVCAFHEGEIALQDQVQIMTTKLQGLGPEIYTYQVPVQHGIPGRGTVAVVGSQGFVTLGLPDRPRPLILVEDMVYVPRHNS</sequence>
<accession>A0A317V6G5</accession>
<dbReference type="AlphaFoldDB" id="A0A317V6G5"/>
<evidence type="ECO:0000313" key="2">
    <source>
        <dbReference type="Proteomes" id="UP000246702"/>
    </source>
</evidence>
<dbReference type="OrthoDB" id="5368615at2759"/>
<proteinExistence type="predicted"/>
<dbReference type="EMBL" id="MSFK01000041">
    <property type="protein sequence ID" value="PWY69625.1"/>
    <property type="molecule type" value="Genomic_DNA"/>
</dbReference>
<reference evidence="1 2" key="1">
    <citation type="submission" date="2016-12" db="EMBL/GenBank/DDBJ databases">
        <title>The genomes of Aspergillus section Nigri reveals drivers in fungal speciation.</title>
        <authorList>
            <consortium name="DOE Joint Genome Institute"/>
            <person name="Vesth T.C."/>
            <person name="Nybo J."/>
            <person name="Theobald S."/>
            <person name="Brandl J."/>
            <person name="Frisvad J.C."/>
            <person name="Nielsen K.F."/>
            <person name="Lyhne E.K."/>
            <person name="Kogle M.E."/>
            <person name="Kuo A."/>
            <person name="Riley R."/>
            <person name="Clum A."/>
            <person name="Nolan M."/>
            <person name="Lipzen A."/>
            <person name="Salamov A."/>
            <person name="Henrissat B."/>
            <person name="Wiebenga A."/>
            <person name="De Vries R.P."/>
            <person name="Grigoriev I.V."/>
            <person name="Mortensen U.H."/>
            <person name="Andersen M.R."/>
            <person name="Baker S.E."/>
        </authorList>
    </citation>
    <scope>NUCLEOTIDE SEQUENCE [LARGE SCALE GENOMIC DNA]</scope>
    <source>
        <strain evidence="1 2">CBS 115572</strain>
    </source>
</reference>
<dbReference type="RefSeq" id="XP_025462453.1">
    <property type="nucleotide sequence ID" value="XM_025616024.1"/>
</dbReference>